<feature type="signal peptide" evidence="1">
    <location>
        <begin position="1"/>
        <end position="17"/>
    </location>
</feature>
<keyword evidence="1" id="KW-0732">Signal</keyword>
<evidence type="ECO:0000256" key="1">
    <source>
        <dbReference type="SAM" id="SignalP"/>
    </source>
</evidence>
<dbReference type="AlphaFoldDB" id="A0AAN9V0U6"/>
<feature type="chain" id="PRO_5042862864" evidence="1">
    <location>
        <begin position="18"/>
        <end position="144"/>
    </location>
</feature>
<accession>A0AAN9V0U6</accession>
<name>A0AAN9V0U6_9PEZI</name>
<proteinExistence type="predicted"/>
<keyword evidence="3" id="KW-1185">Reference proteome</keyword>
<gene>
    <name evidence="2" type="ORF">SLS62_000958</name>
</gene>
<protein>
    <submittedName>
        <fullName evidence="2">Uncharacterized protein</fullName>
    </submittedName>
</protein>
<evidence type="ECO:0000313" key="3">
    <source>
        <dbReference type="Proteomes" id="UP001320420"/>
    </source>
</evidence>
<dbReference type="Proteomes" id="UP001320420">
    <property type="component" value="Unassembled WGS sequence"/>
</dbReference>
<evidence type="ECO:0000313" key="2">
    <source>
        <dbReference type="EMBL" id="KAK7756942.1"/>
    </source>
</evidence>
<reference evidence="2 3" key="1">
    <citation type="submission" date="2024-02" db="EMBL/GenBank/DDBJ databases">
        <title>De novo assembly and annotation of 12 fungi associated with fruit tree decline syndrome in Ontario, Canada.</title>
        <authorList>
            <person name="Sulman M."/>
            <person name="Ellouze W."/>
            <person name="Ilyukhin E."/>
        </authorList>
    </citation>
    <scope>NUCLEOTIDE SEQUENCE [LARGE SCALE GENOMIC DNA]</scope>
    <source>
        <strain evidence="2 3">M11/M66-122</strain>
    </source>
</reference>
<dbReference type="EMBL" id="JAKJXP020000004">
    <property type="protein sequence ID" value="KAK7756942.1"/>
    <property type="molecule type" value="Genomic_DNA"/>
</dbReference>
<comment type="caution">
    <text evidence="2">The sequence shown here is derived from an EMBL/GenBank/DDBJ whole genome shotgun (WGS) entry which is preliminary data.</text>
</comment>
<organism evidence="2 3">
    <name type="scientific">Diatrype stigma</name>
    <dbReference type="NCBI Taxonomy" id="117547"/>
    <lineage>
        <taxon>Eukaryota</taxon>
        <taxon>Fungi</taxon>
        <taxon>Dikarya</taxon>
        <taxon>Ascomycota</taxon>
        <taxon>Pezizomycotina</taxon>
        <taxon>Sordariomycetes</taxon>
        <taxon>Xylariomycetidae</taxon>
        <taxon>Xylariales</taxon>
        <taxon>Diatrypaceae</taxon>
        <taxon>Diatrype</taxon>
    </lineage>
</organism>
<sequence>MQFTFATVLALAATSMALGPRAADNEELSARDDGLISCEDTDHVYQGTERKNFVEGQNYLRKKGKVCDTEAGKCARVSCSNDGAVYLCSQDDKAHYGVDCGLIADYIDHIFDQCQTNAQYFYQLAVGYQENSEGWRVEVGYNSC</sequence>